<dbReference type="SUPFAM" id="SSF46894">
    <property type="entry name" value="C-terminal effector domain of the bipartite response regulators"/>
    <property type="match status" value="1"/>
</dbReference>
<name>A0A512NS06_9HYPH</name>
<reference evidence="2 3" key="1">
    <citation type="submission" date="2019-07" db="EMBL/GenBank/DDBJ databases">
        <title>Whole genome shotgun sequence of Reyranella soli NBRC 108950.</title>
        <authorList>
            <person name="Hosoyama A."/>
            <person name="Uohara A."/>
            <person name="Ohji S."/>
            <person name="Ichikawa N."/>
        </authorList>
    </citation>
    <scope>NUCLEOTIDE SEQUENCE [LARGE SCALE GENOMIC DNA]</scope>
    <source>
        <strain evidence="2 3">NBRC 108950</strain>
    </source>
</reference>
<evidence type="ECO:0000313" key="2">
    <source>
        <dbReference type="EMBL" id="GEP61736.1"/>
    </source>
</evidence>
<dbReference type="GO" id="GO:0003677">
    <property type="term" value="F:DNA binding"/>
    <property type="evidence" value="ECO:0007669"/>
    <property type="project" value="InterPro"/>
</dbReference>
<comment type="caution">
    <text evidence="2">The sequence shown here is derived from an EMBL/GenBank/DDBJ whole genome shotgun (WGS) entry which is preliminary data.</text>
</comment>
<dbReference type="GO" id="GO:0006355">
    <property type="term" value="P:regulation of DNA-templated transcription"/>
    <property type="evidence" value="ECO:0007669"/>
    <property type="project" value="InterPro"/>
</dbReference>
<organism evidence="2 3">
    <name type="scientific">Reyranella soli</name>
    <dbReference type="NCBI Taxonomy" id="1230389"/>
    <lineage>
        <taxon>Bacteria</taxon>
        <taxon>Pseudomonadati</taxon>
        <taxon>Pseudomonadota</taxon>
        <taxon>Alphaproteobacteria</taxon>
        <taxon>Hyphomicrobiales</taxon>
        <taxon>Reyranellaceae</taxon>
        <taxon>Reyranella</taxon>
    </lineage>
</organism>
<dbReference type="InterPro" id="IPR000792">
    <property type="entry name" value="Tscrpt_reg_LuxR_C"/>
</dbReference>
<feature type="domain" description="HTH luxR-type" evidence="1">
    <location>
        <begin position="305"/>
        <end position="362"/>
    </location>
</feature>
<dbReference type="EMBL" id="BKAJ01000250">
    <property type="protein sequence ID" value="GEP61736.1"/>
    <property type="molecule type" value="Genomic_DNA"/>
</dbReference>
<keyword evidence="3" id="KW-1185">Reference proteome</keyword>
<evidence type="ECO:0000313" key="3">
    <source>
        <dbReference type="Proteomes" id="UP000321058"/>
    </source>
</evidence>
<proteinExistence type="predicted"/>
<accession>A0A512NS06</accession>
<gene>
    <name evidence="2" type="ORF">RSO01_89020</name>
</gene>
<dbReference type="InterPro" id="IPR036388">
    <property type="entry name" value="WH-like_DNA-bd_sf"/>
</dbReference>
<evidence type="ECO:0000259" key="1">
    <source>
        <dbReference type="SMART" id="SM00421"/>
    </source>
</evidence>
<dbReference type="Proteomes" id="UP000321058">
    <property type="component" value="Unassembled WGS sequence"/>
</dbReference>
<sequence length="374" mass="40169">MGLLYDAALGHADWAHVGARLASLVDGATLTFTAQYAPTAGIDFVDMKGVTQAEIELYATQYLADDLWRNAAIGRQIVDRVVLNTDLVSDLDWRNSRIYTELCRPNTDIFHGVMVTGTLLEQGLFSLGIHRPHNASPFNAAAASRLQRLLPHIGRALQVRSRLGLAGAEQRASMAVLDRFAFGVIQLGARGVFISANAAARRILDCNDGLVLGRLGLRAASAADDTRLQRAISRAGGLTAAMVERGEAGGHLRVQRPSGAKPYAVIVTPLGLDRVYLSPRQAVTMLIVTDPDADPQLDLQALKALFGFTPAEARLVNLLVSGRSLPDVAKELGIGFETARTHLARARAKTETTSQIDLVRTVLLAVSPLRSPTS</sequence>
<dbReference type="InterPro" id="IPR016032">
    <property type="entry name" value="Sig_transdc_resp-reg_C-effctor"/>
</dbReference>
<dbReference type="Gene3D" id="1.10.10.10">
    <property type="entry name" value="Winged helix-like DNA-binding domain superfamily/Winged helix DNA-binding domain"/>
    <property type="match status" value="1"/>
</dbReference>
<dbReference type="AlphaFoldDB" id="A0A512NS06"/>
<dbReference type="SMART" id="SM00421">
    <property type="entry name" value="HTH_LUXR"/>
    <property type="match status" value="1"/>
</dbReference>
<protein>
    <submittedName>
        <fullName evidence="2">Transcriptional regulator</fullName>
    </submittedName>
</protein>